<accession>A0ABU5NWV0</accession>
<feature type="coiled-coil region" evidence="3">
    <location>
        <begin position="100"/>
        <end position="165"/>
    </location>
</feature>
<dbReference type="Proteomes" id="UP001305746">
    <property type="component" value="Unassembled WGS sequence"/>
</dbReference>
<reference evidence="9 10" key="1">
    <citation type="submission" date="2023-12" db="EMBL/GenBank/DDBJ databases">
        <title>Marinobacter qingdaonensis sp. nov., isolated from the intertidal sediment of Qingdao, PR China.</title>
        <authorList>
            <person name="Li Y."/>
        </authorList>
    </citation>
    <scope>NUCLEOTIDE SEQUENCE [LARGE SCALE GENOMIC DNA]</scope>
    <source>
        <strain evidence="9 10">ASW11-75</strain>
    </source>
</reference>
<evidence type="ECO:0000256" key="1">
    <source>
        <dbReference type="ARBA" id="ARBA00009477"/>
    </source>
</evidence>
<dbReference type="InterPro" id="IPR006143">
    <property type="entry name" value="RND_pump_MFP"/>
</dbReference>
<dbReference type="EMBL" id="JAYDCJ010000003">
    <property type="protein sequence ID" value="MEA1080217.1"/>
    <property type="molecule type" value="Genomic_DNA"/>
</dbReference>
<evidence type="ECO:0000313" key="10">
    <source>
        <dbReference type="Proteomes" id="UP001305746"/>
    </source>
</evidence>
<dbReference type="PANTHER" id="PTHR30469">
    <property type="entry name" value="MULTIDRUG RESISTANCE PROTEIN MDTA"/>
    <property type="match status" value="1"/>
</dbReference>
<dbReference type="InterPro" id="IPR058792">
    <property type="entry name" value="Beta-barrel_RND_2"/>
</dbReference>
<dbReference type="RefSeq" id="WP_322854727.1">
    <property type="nucleotide sequence ID" value="NZ_JAYDCJ010000003.1"/>
</dbReference>
<organism evidence="9 10">
    <name type="scientific">Marinobacter qingdaonensis</name>
    <dbReference type="NCBI Taxonomy" id="3108486"/>
    <lineage>
        <taxon>Bacteria</taxon>
        <taxon>Pseudomonadati</taxon>
        <taxon>Pseudomonadota</taxon>
        <taxon>Gammaproteobacteria</taxon>
        <taxon>Pseudomonadales</taxon>
        <taxon>Marinobacteraceae</taxon>
        <taxon>Marinobacter</taxon>
    </lineage>
</organism>
<proteinExistence type="inferred from homology"/>
<keyword evidence="2 3" id="KW-0175">Coiled coil</keyword>
<dbReference type="NCBIfam" id="TIGR01730">
    <property type="entry name" value="RND_mfp"/>
    <property type="match status" value="1"/>
</dbReference>
<evidence type="ECO:0000259" key="6">
    <source>
        <dbReference type="Pfam" id="PF25917"/>
    </source>
</evidence>
<dbReference type="InterPro" id="IPR058625">
    <property type="entry name" value="MdtA-like_BSH"/>
</dbReference>
<dbReference type="Gene3D" id="2.40.30.170">
    <property type="match status" value="1"/>
</dbReference>
<dbReference type="Pfam" id="PF25917">
    <property type="entry name" value="BSH_RND"/>
    <property type="match status" value="1"/>
</dbReference>
<comment type="similarity">
    <text evidence="1">Belongs to the membrane fusion protein (MFP) (TC 8.A.1) family.</text>
</comment>
<dbReference type="InterPro" id="IPR058637">
    <property type="entry name" value="YknX-like_C"/>
</dbReference>
<evidence type="ECO:0000256" key="3">
    <source>
        <dbReference type="SAM" id="Coils"/>
    </source>
</evidence>
<dbReference type="PANTHER" id="PTHR30469:SF11">
    <property type="entry name" value="BLL4320 PROTEIN"/>
    <property type="match status" value="1"/>
</dbReference>
<feature type="domain" description="Multidrug resistance protein MdtA-like barrel-sandwich hybrid" evidence="6">
    <location>
        <begin position="66"/>
        <end position="188"/>
    </location>
</feature>
<feature type="region of interest" description="Disordered" evidence="4">
    <location>
        <begin position="27"/>
        <end position="46"/>
    </location>
</feature>
<feature type="domain" description="Multidrug resistance protein MdtA-like alpha-helical hairpin" evidence="5">
    <location>
        <begin position="101"/>
        <end position="164"/>
    </location>
</feature>
<protein>
    <submittedName>
        <fullName evidence="9">Efflux RND transporter periplasmic adaptor subunit</fullName>
    </submittedName>
</protein>
<dbReference type="Pfam" id="PF25876">
    <property type="entry name" value="HH_MFP_RND"/>
    <property type="match status" value="1"/>
</dbReference>
<dbReference type="Gene3D" id="1.10.287.470">
    <property type="entry name" value="Helix hairpin bin"/>
    <property type="match status" value="1"/>
</dbReference>
<evidence type="ECO:0000256" key="2">
    <source>
        <dbReference type="ARBA" id="ARBA00023054"/>
    </source>
</evidence>
<comment type="caution">
    <text evidence="9">The sequence shown here is derived from an EMBL/GenBank/DDBJ whole genome shotgun (WGS) entry which is preliminary data.</text>
</comment>
<feature type="domain" description="CusB-like beta-barrel" evidence="7">
    <location>
        <begin position="200"/>
        <end position="272"/>
    </location>
</feature>
<dbReference type="Pfam" id="PF25989">
    <property type="entry name" value="YknX_C"/>
    <property type="match status" value="1"/>
</dbReference>
<dbReference type="InterPro" id="IPR058624">
    <property type="entry name" value="MdtA-like_HH"/>
</dbReference>
<dbReference type="SUPFAM" id="SSF111369">
    <property type="entry name" value="HlyD-like secretion proteins"/>
    <property type="match status" value="1"/>
</dbReference>
<sequence length="364" mass="39681">MWKQWLIALVLVTVAAGAAVAYRMAEDGSQAQAGRERPPSAVNTRMPERDTVRDVVKSVGNLQALNAVELTAEVSGRVVAVNLPTGVRVERGTLLLKLDDRQARAELQVIESQLADARRQFDRAQRLSSNNSVSQAEVDALRTAVRVAEAQREAAQVRLDNHRIEAPFAGVVGLSDVEVGSYVNAGTMVTTLDATERMELNFSVPERYLGQVGLGQAVVGQSPAYPETRFTGELVQLGTRINQLSRALPVRALIDNPDGRLRPGQFMTATLTLQERQALLIPEQAVMIRGDEQYVFVAEDGVARRTSVRLGARIPGWVEVAEGLGLEDAVIVTGQDRISNGDRIRVLDSDQAIPENRFNPSLES</sequence>
<dbReference type="Pfam" id="PF25954">
    <property type="entry name" value="Beta-barrel_RND_2"/>
    <property type="match status" value="1"/>
</dbReference>
<dbReference type="Gene3D" id="2.40.420.20">
    <property type="match status" value="1"/>
</dbReference>
<evidence type="ECO:0000256" key="4">
    <source>
        <dbReference type="SAM" id="MobiDB-lite"/>
    </source>
</evidence>
<feature type="domain" description="YknX-like C-terminal permuted SH3-like" evidence="8">
    <location>
        <begin position="279"/>
        <end position="346"/>
    </location>
</feature>
<evidence type="ECO:0000259" key="7">
    <source>
        <dbReference type="Pfam" id="PF25954"/>
    </source>
</evidence>
<name>A0ABU5NWV0_9GAMM</name>
<evidence type="ECO:0000259" key="8">
    <source>
        <dbReference type="Pfam" id="PF25989"/>
    </source>
</evidence>
<keyword evidence="10" id="KW-1185">Reference proteome</keyword>
<evidence type="ECO:0000259" key="5">
    <source>
        <dbReference type="Pfam" id="PF25876"/>
    </source>
</evidence>
<dbReference type="Gene3D" id="2.40.50.100">
    <property type="match status" value="1"/>
</dbReference>
<evidence type="ECO:0000313" key="9">
    <source>
        <dbReference type="EMBL" id="MEA1080217.1"/>
    </source>
</evidence>
<gene>
    <name evidence="9" type="ORF">U5822_06030</name>
</gene>